<dbReference type="InterPro" id="IPR036291">
    <property type="entry name" value="NAD(P)-bd_dom_sf"/>
</dbReference>
<dbReference type="InterPro" id="IPR008927">
    <property type="entry name" value="6-PGluconate_DH-like_C_sf"/>
</dbReference>
<dbReference type="GO" id="GO:0006635">
    <property type="term" value="P:fatty acid beta-oxidation"/>
    <property type="evidence" value="ECO:0007669"/>
    <property type="project" value="TreeGrafter"/>
</dbReference>
<feature type="domain" description="3-hydroxyacyl-CoA dehydrogenase NAD binding" evidence="3">
    <location>
        <begin position="19"/>
        <end position="187"/>
    </location>
</feature>
<dbReference type="SUPFAM" id="SSF48179">
    <property type="entry name" value="6-phosphogluconate dehydrogenase C-terminal domain-like"/>
    <property type="match status" value="1"/>
</dbReference>
<dbReference type="GO" id="GO:0008691">
    <property type="term" value="F:3-hydroxybutyryl-CoA dehydrogenase activity"/>
    <property type="evidence" value="ECO:0007669"/>
    <property type="project" value="TreeGrafter"/>
</dbReference>
<dbReference type="PANTHER" id="PTHR48075:SF5">
    <property type="entry name" value="3-HYDROXYBUTYRYL-COA DEHYDROGENASE"/>
    <property type="match status" value="1"/>
</dbReference>
<dbReference type="Gene3D" id="1.10.1040.10">
    <property type="entry name" value="N-(1-d-carboxylethyl)-l-norvaline Dehydrogenase, domain 2"/>
    <property type="match status" value="1"/>
</dbReference>
<dbReference type="Gene3D" id="3.40.50.720">
    <property type="entry name" value="NAD(P)-binding Rossmann-like Domain"/>
    <property type="match status" value="1"/>
</dbReference>
<dbReference type="InterPro" id="IPR013328">
    <property type="entry name" value="6PGD_dom2"/>
</dbReference>
<dbReference type="GO" id="GO:0070403">
    <property type="term" value="F:NAD+ binding"/>
    <property type="evidence" value="ECO:0007669"/>
    <property type="project" value="InterPro"/>
</dbReference>
<dbReference type="InterPro" id="IPR022694">
    <property type="entry name" value="3-OHacyl-CoA_DH"/>
</dbReference>
<evidence type="ECO:0008006" key="5">
    <source>
        <dbReference type="Google" id="ProtNLM"/>
    </source>
</evidence>
<organism evidence="4">
    <name type="scientific">hydrothermal vent metagenome</name>
    <dbReference type="NCBI Taxonomy" id="652676"/>
    <lineage>
        <taxon>unclassified sequences</taxon>
        <taxon>metagenomes</taxon>
        <taxon>ecological metagenomes</taxon>
    </lineage>
</organism>
<evidence type="ECO:0000256" key="1">
    <source>
        <dbReference type="ARBA" id="ARBA00023002"/>
    </source>
</evidence>
<dbReference type="SUPFAM" id="SSF51735">
    <property type="entry name" value="NAD(P)-binding Rossmann-fold domains"/>
    <property type="match status" value="1"/>
</dbReference>
<protein>
    <recommendedName>
        <fullName evidence="5">3-hydroxyacyl-CoA dehydrogenase family protein</fullName>
    </recommendedName>
</protein>
<evidence type="ECO:0000259" key="3">
    <source>
        <dbReference type="Pfam" id="PF02737"/>
    </source>
</evidence>
<dbReference type="InterPro" id="IPR006108">
    <property type="entry name" value="3HC_DH_C"/>
</dbReference>
<sequence length="228" mass="25179">MNSFSRSIVKFHSAIPIQTVGIVGTGLMGRGIAIKHVQQGLSVLLHDVSEESLSYTAQKVREEASRAGHFSEEAVIAIQKIEQLSHVDMVIESVVESLSIKRRILSRIEKALHPEAILATNTSSIPITLLASRLERPENFCGVHFFHPVNQMQLVEVVRGEKTSQKTIDKVVAHVKSLGKIPVVVKDNPGFVVNRFLSLYLDSALVLLKEGANPLEIDQVAEEFGMPW</sequence>
<evidence type="ECO:0000259" key="2">
    <source>
        <dbReference type="Pfam" id="PF00725"/>
    </source>
</evidence>
<dbReference type="Pfam" id="PF02737">
    <property type="entry name" value="3HCDH_N"/>
    <property type="match status" value="1"/>
</dbReference>
<dbReference type="EMBL" id="UOGL01000091">
    <property type="protein sequence ID" value="VAX36977.1"/>
    <property type="molecule type" value="Genomic_DNA"/>
</dbReference>
<feature type="domain" description="3-hydroxyacyl-CoA dehydrogenase C-terminal" evidence="2">
    <location>
        <begin position="190"/>
        <end position="228"/>
    </location>
</feature>
<proteinExistence type="predicted"/>
<reference evidence="4" key="1">
    <citation type="submission" date="2018-06" db="EMBL/GenBank/DDBJ databases">
        <authorList>
            <person name="Zhirakovskaya E."/>
        </authorList>
    </citation>
    <scope>NUCLEOTIDE SEQUENCE</scope>
</reference>
<accession>A0A3B1E3S6</accession>
<gene>
    <name evidence="4" type="ORF">MNBD_PLANCTO02-701</name>
</gene>
<keyword evidence="1" id="KW-0560">Oxidoreductase</keyword>
<dbReference type="AlphaFoldDB" id="A0A3B1E3S6"/>
<dbReference type="InterPro" id="IPR006176">
    <property type="entry name" value="3-OHacyl-CoA_DH_NAD-bd"/>
</dbReference>
<feature type="non-terminal residue" evidence="4">
    <location>
        <position position="228"/>
    </location>
</feature>
<evidence type="ECO:0000313" key="4">
    <source>
        <dbReference type="EMBL" id="VAX36977.1"/>
    </source>
</evidence>
<dbReference type="Pfam" id="PF00725">
    <property type="entry name" value="3HCDH"/>
    <property type="match status" value="1"/>
</dbReference>
<dbReference type="FunFam" id="3.40.50.720:FF:000009">
    <property type="entry name" value="Fatty oxidation complex, alpha subunit"/>
    <property type="match status" value="1"/>
</dbReference>
<dbReference type="PANTHER" id="PTHR48075">
    <property type="entry name" value="3-HYDROXYACYL-COA DEHYDROGENASE FAMILY PROTEIN"/>
    <property type="match status" value="1"/>
</dbReference>
<dbReference type="PIRSF" id="PIRSF000105">
    <property type="entry name" value="HCDH"/>
    <property type="match status" value="1"/>
</dbReference>
<name>A0A3B1E3S6_9ZZZZ</name>